<organism evidence="8 9">
    <name type="scientific">Pendulispora albinea</name>
    <dbReference type="NCBI Taxonomy" id="2741071"/>
    <lineage>
        <taxon>Bacteria</taxon>
        <taxon>Pseudomonadati</taxon>
        <taxon>Myxococcota</taxon>
        <taxon>Myxococcia</taxon>
        <taxon>Myxococcales</taxon>
        <taxon>Sorangiineae</taxon>
        <taxon>Pendulisporaceae</taxon>
        <taxon>Pendulispora</taxon>
    </lineage>
</organism>
<dbReference type="GO" id="GO:0016301">
    <property type="term" value="F:kinase activity"/>
    <property type="evidence" value="ECO:0007669"/>
    <property type="project" value="UniProtKB-KW"/>
</dbReference>
<feature type="compositionally biased region" description="Low complexity" evidence="5">
    <location>
        <begin position="485"/>
        <end position="523"/>
    </location>
</feature>
<evidence type="ECO:0000313" key="8">
    <source>
        <dbReference type="EMBL" id="WXB20009.1"/>
    </source>
</evidence>
<dbReference type="SMART" id="SM00220">
    <property type="entry name" value="S_TKc"/>
    <property type="match status" value="1"/>
</dbReference>
<evidence type="ECO:0000259" key="7">
    <source>
        <dbReference type="PROSITE" id="PS50011"/>
    </source>
</evidence>
<evidence type="ECO:0000256" key="5">
    <source>
        <dbReference type="SAM" id="MobiDB-lite"/>
    </source>
</evidence>
<dbReference type="InterPro" id="IPR008271">
    <property type="entry name" value="Ser/Thr_kinase_AS"/>
</dbReference>
<gene>
    <name evidence="8" type="ORF">LZC94_22640</name>
</gene>
<dbReference type="InterPro" id="IPR000719">
    <property type="entry name" value="Prot_kinase_dom"/>
</dbReference>
<dbReference type="Pfam" id="PF00069">
    <property type="entry name" value="Pkinase"/>
    <property type="match status" value="1"/>
</dbReference>
<dbReference type="InterPro" id="IPR011009">
    <property type="entry name" value="Kinase-like_dom_sf"/>
</dbReference>
<dbReference type="PROSITE" id="PS50011">
    <property type="entry name" value="PROTEIN_KINASE_DOM"/>
    <property type="match status" value="1"/>
</dbReference>
<evidence type="ECO:0000256" key="1">
    <source>
        <dbReference type="ARBA" id="ARBA00022679"/>
    </source>
</evidence>
<accession>A0ABZ2MBV8</accession>
<dbReference type="EMBL" id="CP089984">
    <property type="protein sequence ID" value="WXB20009.1"/>
    <property type="molecule type" value="Genomic_DNA"/>
</dbReference>
<evidence type="ECO:0000256" key="3">
    <source>
        <dbReference type="ARBA" id="ARBA00022777"/>
    </source>
</evidence>
<keyword evidence="1" id="KW-0808">Transferase</keyword>
<keyword evidence="6" id="KW-0812">Transmembrane</keyword>
<keyword evidence="6" id="KW-0472">Membrane</keyword>
<dbReference type="PANTHER" id="PTHR43289:SF6">
    <property type="entry name" value="SERINE_THREONINE-PROTEIN KINASE NEKL-3"/>
    <property type="match status" value="1"/>
</dbReference>
<keyword evidence="9" id="KW-1185">Reference proteome</keyword>
<feature type="domain" description="Protein kinase" evidence="7">
    <location>
        <begin position="1"/>
        <end position="263"/>
    </location>
</feature>
<evidence type="ECO:0000256" key="2">
    <source>
        <dbReference type="ARBA" id="ARBA00022741"/>
    </source>
</evidence>
<evidence type="ECO:0000256" key="6">
    <source>
        <dbReference type="SAM" id="Phobius"/>
    </source>
</evidence>
<dbReference type="SUPFAM" id="SSF56112">
    <property type="entry name" value="Protein kinase-like (PK-like)"/>
    <property type="match status" value="1"/>
</dbReference>
<feature type="region of interest" description="Disordered" evidence="5">
    <location>
        <begin position="485"/>
        <end position="543"/>
    </location>
</feature>
<protein>
    <submittedName>
        <fullName evidence="8">Protein kinase</fullName>
    </submittedName>
</protein>
<feature type="compositionally biased region" description="Polar residues" evidence="5">
    <location>
        <begin position="532"/>
        <end position="543"/>
    </location>
</feature>
<proteinExistence type="predicted"/>
<reference evidence="8 9" key="1">
    <citation type="submission" date="2021-12" db="EMBL/GenBank/DDBJ databases">
        <title>Discovery of the Pendulisporaceae a myxobacterial family with distinct sporulation behavior and unique specialized metabolism.</title>
        <authorList>
            <person name="Garcia R."/>
            <person name="Popoff A."/>
            <person name="Bader C.D."/>
            <person name="Loehr J."/>
            <person name="Walesch S."/>
            <person name="Walt C."/>
            <person name="Boldt J."/>
            <person name="Bunk B."/>
            <person name="Haeckl F.J.F.P.J."/>
            <person name="Gunesch A.P."/>
            <person name="Birkelbach J."/>
            <person name="Nuebel U."/>
            <person name="Pietschmann T."/>
            <person name="Bach T."/>
            <person name="Mueller R."/>
        </authorList>
    </citation>
    <scope>NUCLEOTIDE SEQUENCE [LARGE SCALE GENOMIC DNA]</scope>
    <source>
        <strain evidence="8 9">MSr11954</strain>
    </source>
</reference>
<dbReference type="CDD" id="cd14014">
    <property type="entry name" value="STKc_PknB_like"/>
    <property type="match status" value="1"/>
</dbReference>
<feature type="region of interest" description="Disordered" evidence="5">
    <location>
        <begin position="298"/>
        <end position="344"/>
    </location>
</feature>
<dbReference type="PANTHER" id="PTHR43289">
    <property type="entry name" value="MITOGEN-ACTIVATED PROTEIN KINASE KINASE KINASE 20-RELATED"/>
    <property type="match status" value="1"/>
</dbReference>
<feature type="transmembrane region" description="Helical" evidence="6">
    <location>
        <begin position="357"/>
        <end position="379"/>
    </location>
</feature>
<keyword evidence="3 8" id="KW-0418">Kinase</keyword>
<keyword evidence="4" id="KW-0067">ATP-binding</keyword>
<evidence type="ECO:0000313" key="9">
    <source>
        <dbReference type="Proteomes" id="UP001370348"/>
    </source>
</evidence>
<sequence length="543" mass="56757">MGSVWEAMHLGLDVPCAMKFIDGNAQDREIANHRFEREAKTAAQIRSRHVVQILDHGVWEGVPYIAMELLRGESLRARLVRMLVLSPPEVLRIVRHVGRGLRKAHERGIVHRDLKPDNIFLTHDDDLTQGQGAEIAKVLDFGVAKWTSHDQIMASHTRSGDLLGTPVYMSPEQIRGSRDVDTRSDLWSLAVIVFRCLTGRLPFVAESFGNLVLEICTKPLLVPSEMAAVPPGFDAWWQKAAARDPEDRFQTERELVLALERVLNEAAADEASVLHVVSGPASPSIPDVPPEGQAALEAAPTERDRPAGPLDPIGAMEPTRHVHPNPHVDSVARMEPPEPSVHGISLGARERRHGRSWIVGAVSAAVALTACTWVLLAFVKAPKETAAPAASENVPSAETAAPIAVPASAAAVVSAAPESPPAPAPVEPAAPVVNGAPATNAAPVANGAPATNAAPVANVAPVVNGAPATNTAPVANGAPATNTAPVANGAPATNTAPAANGAPATNTAPANAVPASASAPSSRRANRVKVSDTVTTSLGRTGL</sequence>
<dbReference type="Proteomes" id="UP001370348">
    <property type="component" value="Chromosome"/>
</dbReference>
<dbReference type="Gene3D" id="3.30.200.20">
    <property type="entry name" value="Phosphorylase Kinase, domain 1"/>
    <property type="match status" value="1"/>
</dbReference>
<dbReference type="PROSITE" id="PS00108">
    <property type="entry name" value="PROTEIN_KINASE_ST"/>
    <property type="match status" value="1"/>
</dbReference>
<keyword evidence="2" id="KW-0547">Nucleotide-binding</keyword>
<evidence type="ECO:0000256" key="4">
    <source>
        <dbReference type="ARBA" id="ARBA00022840"/>
    </source>
</evidence>
<dbReference type="Gene3D" id="1.10.510.10">
    <property type="entry name" value="Transferase(Phosphotransferase) domain 1"/>
    <property type="match status" value="1"/>
</dbReference>
<name>A0ABZ2MBV8_9BACT</name>
<keyword evidence="6" id="KW-1133">Transmembrane helix</keyword>